<organism evidence="1 2">
    <name type="scientific">Acinetobacter johnsonii SH046</name>
    <dbReference type="NCBI Taxonomy" id="575586"/>
    <lineage>
        <taxon>Bacteria</taxon>
        <taxon>Pseudomonadati</taxon>
        <taxon>Pseudomonadota</taxon>
        <taxon>Gammaproteobacteria</taxon>
        <taxon>Moraxellales</taxon>
        <taxon>Moraxellaceae</taxon>
        <taxon>Acinetobacter</taxon>
    </lineage>
</organism>
<name>D0SG06_ACIJO</name>
<gene>
    <name evidence="1" type="ORF">HMPREF0016_02779</name>
</gene>
<sequence>MLKKRLKFEMNMKIYLATLPNGFFGSAGESWKSLDIQRIADNLKFPTELVSITDLSSISVQPSDIVIYTSSDEENIRFYLKDLMYFLGKKCTIIPNYEILLAHENKGFQELVKIEKKIGNLSGKFFFDLDEAKLSLPKVLKTIDGAGSSGVFLVKKLSDLSKIKSKYFDVSIKRKIIKAQRKFNLKEHEYKIYEYRHKGFNRFVEQDFIPNLKNDYKVLVFGNRFYVLQRSVRKNDFRASGSGLFDFVKPSVEILNFAKEIFNNLNNPYLSLDIAQSNQGCHLIEFQGTNFGPYTLINAPNRYIWQNNEWIEEKNDGDLEENFIYALNLFLGQKYA</sequence>
<dbReference type="EMBL" id="GG704970">
    <property type="protein sequence ID" value="EEY95106.1"/>
    <property type="molecule type" value="Genomic_DNA"/>
</dbReference>
<reference evidence="2" key="1">
    <citation type="journal article" date="2012" name="PLoS ONE">
        <title>The success of Acinetobacter species; genetic, metabolic and virulence attributes.</title>
        <authorList>
            <person name="Peleg A.Y."/>
            <person name="de Breij A."/>
            <person name="Adams M.D."/>
            <person name="Cerqueira G.M."/>
            <person name="Mocali S."/>
            <person name="Galardini M."/>
            <person name="Nibbering P.H."/>
            <person name="Earl A.M."/>
            <person name="Ward D.V."/>
            <person name="Paterson D.L."/>
            <person name="Seifert H."/>
            <person name="Dijkshoorn L."/>
        </authorList>
    </citation>
    <scope>NUCLEOTIDE SEQUENCE [LARGE SCALE GENOMIC DNA]</scope>
    <source>
        <strain evidence="2">SH046</strain>
    </source>
</reference>
<evidence type="ECO:0000313" key="1">
    <source>
        <dbReference type="EMBL" id="EEY95106.1"/>
    </source>
</evidence>
<proteinExistence type="predicted"/>
<dbReference type="SUPFAM" id="SSF56059">
    <property type="entry name" value="Glutathione synthetase ATP-binding domain-like"/>
    <property type="match status" value="1"/>
</dbReference>
<dbReference type="AlphaFoldDB" id="D0SG06"/>
<dbReference type="Proteomes" id="UP000012047">
    <property type="component" value="Unassembled WGS sequence"/>
</dbReference>
<dbReference type="HOGENOM" id="CLU_843662_0_0_6"/>
<evidence type="ECO:0008006" key="3">
    <source>
        <dbReference type="Google" id="ProtNLM"/>
    </source>
</evidence>
<evidence type="ECO:0000313" key="2">
    <source>
        <dbReference type="Proteomes" id="UP000012047"/>
    </source>
</evidence>
<dbReference type="eggNOG" id="COG0189">
    <property type="taxonomic scope" value="Bacteria"/>
</dbReference>
<protein>
    <recommendedName>
        <fullName evidence="3">ATP-grasp domain-containing protein</fullName>
    </recommendedName>
</protein>
<accession>D0SG06</accession>